<dbReference type="OrthoDB" id="9801753at2"/>
<gene>
    <name evidence="2" type="primary">yidD</name>
    <name evidence="2" type="ORF">CQ405_06260</name>
</gene>
<dbReference type="PANTHER" id="PTHR33383">
    <property type="entry name" value="MEMBRANE PROTEIN INSERTION EFFICIENCY FACTOR-RELATED"/>
    <property type="match status" value="1"/>
</dbReference>
<keyword evidence="3" id="KW-1185">Reference proteome</keyword>
<dbReference type="HAMAP" id="MF_00386">
    <property type="entry name" value="UPF0161_YidD"/>
    <property type="match status" value="1"/>
</dbReference>
<sequence length="112" mass="13681">MKNIFISLIKFYRLFISPLFPATCRYYPTCSEYAMINFQNSSIFRAIFSTFFRILRCNPLFKGGIDYPVIYKKFSKITFFYRPNISKIYFWYVPLKKDKYYIIKSLDFKKDK</sequence>
<dbReference type="SMART" id="SM01234">
    <property type="entry name" value="Haemolytic"/>
    <property type="match status" value="1"/>
</dbReference>
<evidence type="ECO:0000313" key="3">
    <source>
        <dbReference type="Proteomes" id="UP000240535"/>
    </source>
</evidence>
<reference evidence="3" key="1">
    <citation type="submission" date="2017-10" db="EMBL/GenBank/DDBJ databases">
        <title>Campylobacter species from seals.</title>
        <authorList>
            <person name="Gilbert M.J."/>
            <person name="Zomer A.L."/>
            <person name="Timmerman A.J."/>
            <person name="Duim B."/>
            <person name="Wagenaar J.A."/>
        </authorList>
    </citation>
    <scope>NUCLEOTIDE SEQUENCE [LARGE SCALE GENOMIC DNA]</scope>
    <source>
        <strain evidence="3">17S00004-5</strain>
    </source>
</reference>
<evidence type="ECO:0000256" key="1">
    <source>
        <dbReference type="HAMAP-Rule" id="MF_00386"/>
    </source>
</evidence>
<comment type="function">
    <text evidence="1">Could be involved in insertion of integral membrane proteins into the membrane.</text>
</comment>
<dbReference type="PANTHER" id="PTHR33383:SF1">
    <property type="entry name" value="MEMBRANE PROTEIN INSERTION EFFICIENCY FACTOR-RELATED"/>
    <property type="match status" value="1"/>
</dbReference>
<organism evidence="2 3">
    <name type="scientific">Campylobacter blaseri</name>
    <dbReference type="NCBI Taxonomy" id="2042961"/>
    <lineage>
        <taxon>Bacteria</taxon>
        <taxon>Pseudomonadati</taxon>
        <taxon>Campylobacterota</taxon>
        <taxon>Epsilonproteobacteria</taxon>
        <taxon>Campylobacterales</taxon>
        <taxon>Campylobacteraceae</taxon>
        <taxon>Campylobacter</taxon>
    </lineage>
</organism>
<dbReference type="NCBIfam" id="TIGR00278">
    <property type="entry name" value="membrane protein insertion efficiency factor YidD"/>
    <property type="match status" value="1"/>
</dbReference>
<dbReference type="EMBL" id="PDHH01000005">
    <property type="protein sequence ID" value="PSM51730.1"/>
    <property type="molecule type" value="Genomic_DNA"/>
</dbReference>
<keyword evidence="1" id="KW-0472">Membrane</keyword>
<accession>A0A2P8QZR3</accession>
<comment type="similarity">
    <text evidence="1">Belongs to the UPF0161 family.</text>
</comment>
<dbReference type="GO" id="GO:0005886">
    <property type="term" value="C:plasma membrane"/>
    <property type="evidence" value="ECO:0007669"/>
    <property type="project" value="UniProtKB-SubCell"/>
</dbReference>
<dbReference type="InterPro" id="IPR002696">
    <property type="entry name" value="Membr_insert_effic_factor_YidD"/>
</dbReference>
<comment type="subcellular location">
    <subcellularLocation>
        <location evidence="1">Cell membrane</location>
        <topology evidence="1">Peripheral membrane protein</topology>
        <orientation evidence="1">Cytoplasmic side</orientation>
    </subcellularLocation>
</comment>
<keyword evidence="1" id="KW-1003">Cell membrane</keyword>
<dbReference type="AlphaFoldDB" id="A0A2P8QZR3"/>
<dbReference type="Proteomes" id="UP000240535">
    <property type="component" value="Unassembled WGS sequence"/>
</dbReference>
<dbReference type="RefSeq" id="WP_106871801.1">
    <property type="nucleotide sequence ID" value="NZ_CP053841.1"/>
</dbReference>
<name>A0A2P8QZR3_9BACT</name>
<evidence type="ECO:0000313" key="2">
    <source>
        <dbReference type="EMBL" id="PSM51730.1"/>
    </source>
</evidence>
<protein>
    <recommendedName>
        <fullName evidence="1">Putative membrane protein insertion efficiency factor</fullName>
    </recommendedName>
</protein>
<comment type="caution">
    <text evidence="2">The sequence shown here is derived from an EMBL/GenBank/DDBJ whole genome shotgun (WGS) entry which is preliminary data.</text>
</comment>
<proteinExistence type="inferred from homology"/>
<dbReference type="Pfam" id="PF01809">
    <property type="entry name" value="YidD"/>
    <property type="match status" value="1"/>
</dbReference>